<evidence type="ECO:0000256" key="1">
    <source>
        <dbReference type="SAM" id="SignalP"/>
    </source>
</evidence>
<reference evidence="3" key="1">
    <citation type="journal article" date="2015" name="Nat. Genet.">
        <title>The genome and transcriptome of the zoonotic hookworm Ancylostoma ceylanicum identify infection-specific gene families.</title>
        <authorList>
            <person name="Schwarz E.M."/>
            <person name="Hu Y."/>
            <person name="Antoshechkin I."/>
            <person name="Miller M.M."/>
            <person name="Sternberg P.W."/>
            <person name="Aroian R.V."/>
        </authorList>
    </citation>
    <scope>NUCLEOTIDE SEQUENCE</scope>
    <source>
        <strain evidence="3">HY135</strain>
    </source>
</reference>
<keyword evidence="3" id="KW-1185">Reference proteome</keyword>
<proteinExistence type="predicted"/>
<dbReference type="AlphaFoldDB" id="A0A016UM38"/>
<dbReference type="OrthoDB" id="10427749at2759"/>
<accession>A0A016UM38</accession>
<protein>
    <submittedName>
        <fullName evidence="2">Uncharacterized protein</fullName>
    </submittedName>
</protein>
<feature type="signal peptide" evidence="1">
    <location>
        <begin position="1"/>
        <end position="18"/>
    </location>
</feature>
<dbReference type="Proteomes" id="UP000024635">
    <property type="component" value="Unassembled WGS sequence"/>
</dbReference>
<keyword evidence="1" id="KW-0732">Signal</keyword>
<gene>
    <name evidence="2" type="primary">Acey_s0036.g3204</name>
    <name evidence="2" type="ORF">Y032_0036g3204</name>
</gene>
<feature type="chain" id="PRO_5001489480" evidence="1">
    <location>
        <begin position="19"/>
        <end position="146"/>
    </location>
</feature>
<organism evidence="2 3">
    <name type="scientific">Ancylostoma ceylanicum</name>
    <dbReference type="NCBI Taxonomy" id="53326"/>
    <lineage>
        <taxon>Eukaryota</taxon>
        <taxon>Metazoa</taxon>
        <taxon>Ecdysozoa</taxon>
        <taxon>Nematoda</taxon>
        <taxon>Chromadorea</taxon>
        <taxon>Rhabditida</taxon>
        <taxon>Rhabditina</taxon>
        <taxon>Rhabditomorpha</taxon>
        <taxon>Strongyloidea</taxon>
        <taxon>Ancylostomatidae</taxon>
        <taxon>Ancylostomatinae</taxon>
        <taxon>Ancylostoma</taxon>
    </lineage>
</organism>
<sequence length="146" mass="16205">MATSHFLLLAFLVHVALAYSTDGLEFSVDTPGNSLIFKDSDVARILNNLLNSMQTEISNVMPQTMMHEPVEVVESQPSFTEVVGSEPLFTEVVEAQPSFTVDDSFPSYTEVVPSQPSISENEAIGLFDGFKRRKREAPTRAHRIKT</sequence>
<comment type="caution">
    <text evidence="2">The sequence shown here is derived from an EMBL/GenBank/DDBJ whole genome shotgun (WGS) entry which is preliminary data.</text>
</comment>
<evidence type="ECO:0000313" key="2">
    <source>
        <dbReference type="EMBL" id="EYC15548.1"/>
    </source>
</evidence>
<dbReference type="EMBL" id="JARK01001372">
    <property type="protein sequence ID" value="EYC15548.1"/>
    <property type="molecule type" value="Genomic_DNA"/>
</dbReference>
<name>A0A016UM38_9BILA</name>
<evidence type="ECO:0000313" key="3">
    <source>
        <dbReference type="Proteomes" id="UP000024635"/>
    </source>
</evidence>